<dbReference type="EMBL" id="JACVVK020000510">
    <property type="protein sequence ID" value="KAK7469642.1"/>
    <property type="molecule type" value="Genomic_DNA"/>
</dbReference>
<proteinExistence type="predicted"/>
<feature type="region of interest" description="Disordered" evidence="1">
    <location>
        <begin position="1"/>
        <end position="23"/>
    </location>
</feature>
<evidence type="ECO:0000313" key="3">
    <source>
        <dbReference type="EMBL" id="KAK7477715.1"/>
    </source>
</evidence>
<reference evidence="2" key="1">
    <citation type="submission" date="2020-09" db="EMBL/GenBank/DDBJ databases">
        <authorList>
            <person name="Won Y."/>
        </authorList>
    </citation>
    <scope>NUCLEOTIDE SEQUENCE</scope>
    <source>
        <strain evidence="2">Wonlab-2016</strain>
        <tissue evidence="2">Foot muscle</tissue>
    </source>
</reference>
<reference evidence="2 4" key="2">
    <citation type="journal article" date="2023" name="Sci. Data">
        <title>Genome assembly of the Korean intertidal mud-creeper Batillaria attramentaria.</title>
        <authorList>
            <person name="Patra A.K."/>
            <person name="Ho P.T."/>
            <person name="Jun S."/>
            <person name="Lee S.J."/>
            <person name="Kim Y."/>
            <person name="Won Y.J."/>
        </authorList>
    </citation>
    <scope>NUCLEOTIDE SEQUENCE [LARGE SCALE GENOMIC DNA]</scope>
    <source>
        <strain evidence="2">Wonlab-2016</strain>
    </source>
</reference>
<name>A0ABD0JDC1_9CAEN</name>
<organism evidence="2 4">
    <name type="scientific">Batillaria attramentaria</name>
    <dbReference type="NCBI Taxonomy" id="370345"/>
    <lineage>
        <taxon>Eukaryota</taxon>
        <taxon>Metazoa</taxon>
        <taxon>Spiralia</taxon>
        <taxon>Lophotrochozoa</taxon>
        <taxon>Mollusca</taxon>
        <taxon>Gastropoda</taxon>
        <taxon>Caenogastropoda</taxon>
        <taxon>Sorbeoconcha</taxon>
        <taxon>Cerithioidea</taxon>
        <taxon>Batillariidae</taxon>
        <taxon>Batillaria</taxon>
    </lineage>
</organism>
<evidence type="ECO:0000313" key="4">
    <source>
        <dbReference type="Proteomes" id="UP001519460"/>
    </source>
</evidence>
<dbReference type="EMBL" id="JACVVK020000342">
    <property type="protein sequence ID" value="KAK7477715.1"/>
    <property type="molecule type" value="Genomic_DNA"/>
</dbReference>
<comment type="caution">
    <text evidence="2">The sequence shown here is derived from an EMBL/GenBank/DDBJ whole genome shotgun (WGS) entry which is preliminary data.</text>
</comment>
<keyword evidence="4" id="KW-1185">Reference proteome</keyword>
<dbReference type="AlphaFoldDB" id="A0ABD0JDC1"/>
<gene>
    <name evidence="3" type="ORF">BaRGS_00031003</name>
    <name evidence="2" type="ORF">BaRGS_00036371</name>
</gene>
<accession>A0ABD0JDC1</accession>
<dbReference type="Proteomes" id="UP001519460">
    <property type="component" value="Unassembled WGS sequence"/>
</dbReference>
<sequence length="83" mass="9336">MPGTRQDTRLVGDGPRRHCPRTFTRRFGGEHHFTVRVLRGKKKWLNFVVAPSNCLEPLRRVVSASPLVFPGIVASPQSPSICR</sequence>
<evidence type="ECO:0000256" key="1">
    <source>
        <dbReference type="SAM" id="MobiDB-lite"/>
    </source>
</evidence>
<feature type="compositionally biased region" description="Basic and acidic residues" evidence="1">
    <location>
        <begin position="1"/>
        <end position="16"/>
    </location>
</feature>
<evidence type="ECO:0000313" key="2">
    <source>
        <dbReference type="EMBL" id="KAK7469642.1"/>
    </source>
</evidence>
<protein>
    <submittedName>
        <fullName evidence="2">Uncharacterized protein</fullName>
    </submittedName>
</protein>
<reference evidence="2" key="3">
    <citation type="submission" date="2023-01" db="EMBL/GenBank/DDBJ databases">
        <authorList>
            <person name="Patra A."/>
        </authorList>
    </citation>
    <scope>NUCLEOTIDE SEQUENCE</scope>
    <source>
        <strain evidence="2">Wonlab-2016</strain>
        <tissue evidence="2">Foot muscle</tissue>
    </source>
</reference>